<keyword evidence="8" id="KW-0762">Sugar transport</keyword>
<evidence type="ECO:0000256" key="1">
    <source>
        <dbReference type="ARBA" id="ARBA00004141"/>
    </source>
</evidence>
<evidence type="ECO:0000313" key="9">
    <source>
        <dbReference type="Proteomes" id="UP000265520"/>
    </source>
</evidence>
<organism evidence="8 9">
    <name type="scientific">Trifolium medium</name>
    <dbReference type="NCBI Taxonomy" id="97028"/>
    <lineage>
        <taxon>Eukaryota</taxon>
        <taxon>Viridiplantae</taxon>
        <taxon>Streptophyta</taxon>
        <taxon>Embryophyta</taxon>
        <taxon>Tracheophyta</taxon>
        <taxon>Spermatophyta</taxon>
        <taxon>Magnoliopsida</taxon>
        <taxon>eudicotyledons</taxon>
        <taxon>Gunneridae</taxon>
        <taxon>Pentapetalae</taxon>
        <taxon>rosids</taxon>
        <taxon>fabids</taxon>
        <taxon>Fabales</taxon>
        <taxon>Fabaceae</taxon>
        <taxon>Papilionoideae</taxon>
        <taxon>50 kb inversion clade</taxon>
        <taxon>NPAAA clade</taxon>
        <taxon>Hologalegina</taxon>
        <taxon>IRL clade</taxon>
        <taxon>Trifolieae</taxon>
        <taxon>Trifolium</taxon>
    </lineage>
</organism>
<feature type="non-terminal residue" evidence="8">
    <location>
        <position position="50"/>
    </location>
</feature>
<dbReference type="InterPro" id="IPR005828">
    <property type="entry name" value="MFS_sugar_transport-like"/>
</dbReference>
<dbReference type="Gene3D" id="1.20.1250.20">
    <property type="entry name" value="MFS general substrate transporter like domains"/>
    <property type="match status" value="1"/>
</dbReference>
<evidence type="ECO:0000256" key="5">
    <source>
        <dbReference type="ARBA" id="ARBA00022989"/>
    </source>
</evidence>
<dbReference type="PANTHER" id="PTHR23500:SF109">
    <property type="entry name" value="SUGAR TRANSPORT PROTEIN 7"/>
    <property type="match status" value="1"/>
</dbReference>
<sequence>MGFGGDASLYSSALTGGVLACSTFISIATVDKLGRRVLLISGGIQMITCQ</sequence>
<evidence type="ECO:0000256" key="7">
    <source>
        <dbReference type="SAM" id="Phobius"/>
    </source>
</evidence>
<dbReference type="PANTHER" id="PTHR23500">
    <property type="entry name" value="SOLUTE CARRIER FAMILY 2, FACILITATED GLUCOSE TRANSPORTER"/>
    <property type="match status" value="1"/>
</dbReference>
<comment type="similarity">
    <text evidence="2">Belongs to the major facilitator superfamily. Sugar transporter (TC 2.A.1.1) family.</text>
</comment>
<keyword evidence="5 7" id="KW-1133">Transmembrane helix</keyword>
<dbReference type="Proteomes" id="UP000265520">
    <property type="component" value="Unassembled WGS sequence"/>
</dbReference>
<keyword evidence="9" id="KW-1185">Reference proteome</keyword>
<evidence type="ECO:0000256" key="6">
    <source>
        <dbReference type="ARBA" id="ARBA00023136"/>
    </source>
</evidence>
<comment type="caution">
    <text evidence="8">The sequence shown here is derived from an EMBL/GenBank/DDBJ whole genome shotgun (WGS) entry which is preliminary data.</text>
</comment>
<dbReference type="InterPro" id="IPR005829">
    <property type="entry name" value="Sugar_transporter_CS"/>
</dbReference>
<accession>A0A392QV82</accession>
<keyword evidence="3" id="KW-0813">Transport</keyword>
<evidence type="ECO:0000256" key="2">
    <source>
        <dbReference type="ARBA" id="ARBA00010992"/>
    </source>
</evidence>
<dbReference type="EMBL" id="LXQA010162322">
    <property type="protein sequence ID" value="MCI27919.1"/>
    <property type="molecule type" value="Genomic_DNA"/>
</dbReference>
<name>A0A392QV82_9FABA</name>
<feature type="transmembrane region" description="Helical" evidence="7">
    <location>
        <begin position="12"/>
        <end position="30"/>
    </location>
</feature>
<comment type="subcellular location">
    <subcellularLocation>
        <location evidence="1">Membrane</location>
        <topology evidence="1">Multi-pass membrane protein</topology>
    </subcellularLocation>
</comment>
<evidence type="ECO:0000256" key="3">
    <source>
        <dbReference type="ARBA" id="ARBA00022448"/>
    </source>
</evidence>
<dbReference type="GO" id="GO:0016020">
    <property type="term" value="C:membrane"/>
    <property type="evidence" value="ECO:0007669"/>
    <property type="project" value="UniProtKB-SubCell"/>
</dbReference>
<evidence type="ECO:0000313" key="8">
    <source>
        <dbReference type="EMBL" id="MCI27919.1"/>
    </source>
</evidence>
<protein>
    <submittedName>
        <fullName evidence="8">Sugar transport protein 7-like</fullName>
    </submittedName>
</protein>
<reference evidence="8 9" key="1">
    <citation type="journal article" date="2018" name="Front. Plant Sci.">
        <title>Red Clover (Trifolium pratense) and Zigzag Clover (T. medium) - A Picture of Genomic Similarities and Differences.</title>
        <authorList>
            <person name="Dluhosova J."/>
            <person name="Istvanek J."/>
            <person name="Nedelnik J."/>
            <person name="Repkova J."/>
        </authorList>
    </citation>
    <scope>NUCLEOTIDE SEQUENCE [LARGE SCALE GENOMIC DNA]</scope>
    <source>
        <strain evidence="9">cv. 10/8</strain>
        <tissue evidence="8">Leaf</tissue>
    </source>
</reference>
<keyword evidence="4 7" id="KW-0812">Transmembrane</keyword>
<dbReference type="InterPro" id="IPR045262">
    <property type="entry name" value="STP/PLT_plant"/>
</dbReference>
<dbReference type="PROSITE" id="PS00216">
    <property type="entry name" value="SUGAR_TRANSPORT_1"/>
    <property type="match status" value="1"/>
</dbReference>
<keyword evidence="6 7" id="KW-0472">Membrane</keyword>
<evidence type="ECO:0000256" key="4">
    <source>
        <dbReference type="ARBA" id="ARBA00022692"/>
    </source>
</evidence>
<proteinExistence type="inferred from homology"/>
<dbReference type="GO" id="GO:0015144">
    <property type="term" value="F:carbohydrate transmembrane transporter activity"/>
    <property type="evidence" value="ECO:0007669"/>
    <property type="project" value="InterPro"/>
</dbReference>
<dbReference type="AlphaFoldDB" id="A0A392QV82"/>
<dbReference type="InterPro" id="IPR036259">
    <property type="entry name" value="MFS_trans_sf"/>
</dbReference>
<dbReference type="Pfam" id="PF00083">
    <property type="entry name" value="Sugar_tr"/>
    <property type="match status" value="1"/>
</dbReference>